<name>A0A8J7PIR5_9BACT</name>
<organism evidence="1 2">
    <name type="scientific">Candidatus Obscuribacter phosphatis</name>
    <dbReference type="NCBI Taxonomy" id="1906157"/>
    <lineage>
        <taxon>Bacteria</taxon>
        <taxon>Bacillati</taxon>
        <taxon>Candidatus Melainabacteria</taxon>
        <taxon>Candidatus Obscuribacterales</taxon>
        <taxon>Candidatus Obscuribacteraceae</taxon>
        <taxon>Candidatus Obscuribacter</taxon>
    </lineage>
</organism>
<accession>A0A8J7PIR5</accession>
<evidence type="ECO:0000313" key="2">
    <source>
        <dbReference type="Proteomes" id="UP000664277"/>
    </source>
</evidence>
<reference evidence="1" key="1">
    <citation type="submission" date="2021-02" db="EMBL/GenBank/DDBJ databases">
        <title>Genome-Resolved Metagenomics of a Microbial Community Performing Photosynthetic Biological Nutrient Removal.</title>
        <authorList>
            <person name="Mcdaniel E.A."/>
        </authorList>
    </citation>
    <scope>NUCLEOTIDE SEQUENCE</scope>
    <source>
        <strain evidence="1">UWPOB_OBS1</strain>
    </source>
</reference>
<sequence length="264" mass="27622">MLCPHCNSPRHMLCADGFRHKVAVNVDFSIVGADADAASVLSALARGESNNLLGPGASEAHVGASGLIKPVRKDESLLVVLPVYADIGLADFGRALFRTFLPASLVDTASGVTVRGADGLVFPGTFGSTMSIALPEQNGQRTTALLIGLGSRSDCERKGLCGLVGTSLDSALSGLYSHLVIDLADFTDTAVHGREIGSVSRCRLSLAILEDDAQLVLSEMSLLVKPNQVSALCEGIDVAGPLCSHCNHPRTGTIKLKRPEPHQD</sequence>
<dbReference type="Proteomes" id="UP000664277">
    <property type="component" value="Unassembled WGS sequence"/>
</dbReference>
<comment type="caution">
    <text evidence="1">The sequence shown here is derived from an EMBL/GenBank/DDBJ whole genome shotgun (WGS) entry which is preliminary data.</text>
</comment>
<dbReference type="EMBL" id="JAFLCK010000056">
    <property type="protein sequence ID" value="MBN8662828.1"/>
    <property type="molecule type" value="Genomic_DNA"/>
</dbReference>
<protein>
    <submittedName>
        <fullName evidence="1">Uncharacterized protein</fullName>
    </submittedName>
</protein>
<gene>
    <name evidence="1" type="ORF">J0M35_20845</name>
</gene>
<dbReference type="AlphaFoldDB" id="A0A8J7PIR5"/>
<proteinExistence type="predicted"/>
<evidence type="ECO:0000313" key="1">
    <source>
        <dbReference type="EMBL" id="MBN8662828.1"/>
    </source>
</evidence>